<proteinExistence type="predicted"/>
<comment type="caution">
    <text evidence="2">The sequence shown here is derived from an EMBL/GenBank/DDBJ whole genome shotgun (WGS) entry which is preliminary data.</text>
</comment>
<keyword evidence="1" id="KW-0812">Transmembrane</keyword>
<gene>
    <name evidence="2" type="ORF">NB231_05175</name>
</gene>
<name>A4BQB9_9GAMM</name>
<accession>A4BQB9</accession>
<organism evidence="2 3">
    <name type="scientific">Nitrococcus mobilis Nb-231</name>
    <dbReference type="NCBI Taxonomy" id="314278"/>
    <lineage>
        <taxon>Bacteria</taxon>
        <taxon>Pseudomonadati</taxon>
        <taxon>Pseudomonadota</taxon>
        <taxon>Gammaproteobacteria</taxon>
        <taxon>Chromatiales</taxon>
        <taxon>Ectothiorhodospiraceae</taxon>
        <taxon>Nitrococcus</taxon>
    </lineage>
</organism>
<dbReference type="HOGENOM" id="CLU_2480175_0_0_6"/>
<feature type="transmembrane region" description="Helical" evidence="1">
    <location>
        <begin position="23"/>
        <end position="44"/>
    </location>
</feature>
<dbReference type="Proteomes" id="UP000003374">
    <property type="component" value="Unassembled WGS sequence"/>
</dbReference>
<keyword evidence="1" id="KW-0472">Membrane</keyword>
<evidence type="ECO:0000313" key="2">
    <source>
        <dbReference type="EMBL" id="EAR22274.1"/>
    </source>
</evidence>
<dbReference type="EMBL" id="AAOF01000004">
    <property type="protein sequence ID" value="EAR22274.1"/>
    <property type="molecule type" value="Genomic_DNA"/>
</dbReference>
<keyword evidence="3" id="KW-1185">Reference proteome</keyword>
<sequence>MVAIFYVGIIDSLPRSMRGESVMIPRTLAIGGMLVMPFLVPWLISIPCVRNRRARTIIVVTLLIATLAIYFVSGFSGLLDKAYRRGL</sequence>
<evidence type="ECO:0000313" key="3">
    <source>
        <dbReference type="Proteomes" id="UP000003374"/>
    </source>
</evidence>
<reference evidence="2 3" key="1">
    <citation type="submission" date="2006-02" db="EMBL/GenBank/DDBJ databases">
        <authorList>
            <person name="Waterbury J."/>
            <person name="Ferriera S."/>
            <person name="Johnson J."/>
            <person name="Kravitz S."/>
            <person name="Halpern A."/>
            <person name="Remington K."/>
            <person name="Beeson K."/>
            <person name="Tran B."/>
            <person name="Rogers Y.-H."/>
            <person name="Friedman R."/>
            <person name="Venter J.C."/>
        </authorList>
    </citation>
    <scope>NUCLEOTIDE SEQUENCE [LARGE SCALE GENOMIC DNA]</scope>
    <source>
        <strain evidence="2 3">Nb-231</strain>
    </source>
</reference>
<protein>
    <submittedName>
        <fullName evidence="2">Uncharacterized protein</fullName>
    </submittedName>
</protein>
<evidence type="ECO:0000256" key="1">
    <source>
        <dbReference type="SAM" id="Phobius"/>
    </source>
</evidence>
<feature type="transmembrane region" description="Helical" evidence="1">
    <location>
        <begin position="56"/>
        <end position="79"/>
    </location>
</feature>
<dbReference type="AlphaFoldDB" id="A4BQB9"/>
<keyword evidence="1" id="KW-1133">Transmembrane helix</keyword>